<reference evidence="4 5" key="1">
    <citation type="journal article" date="2019" name="Nat. Microbiol.">
        <title>Mediterranean grassland soil C-N compound turnover is dependent on rainfall and depth, and is mediated by genomically divergent microorganisms.</title>
        <authorList>
            <person name="Diamond S."/>
            <person name="Andeer P.F."/>
            <person name="Li Z."/>
            <person name="Crits-Christoph A."/>
            <person name="Burstein D."/>
            <person name="Anantharaman K."/>
            <person name="Lane K.R."/>
            <person name="Thomas B.C."/>
            <person name="Pan C."/>
            <person name="Northen T.R."/>
            <person name="Banfield J.F."/>
        </authorList>
    </citation>
    <scope>NUCLEOTIDE SEQUENCE [LARGE SCALE GENOMIC DNA]</scope>
    <source>
        <strain evidence="4">WS_3</strain>
    </source>
</reference>
<dbReference type="InterPro" id="IPR024930">
    <property type="entry name" value="Skp_dom_sf"/>
</dbReference>
<accession>A0A538SB70</accession>
<gene>
    <name evidence="4" type="ORF">E6K73_11565</name>
</gene>
<dbReference type="GO" id="GO:0005829">
    <property type="term" value="C:cytosol"/>
    <property type="evidence" value="ECO:0007669"/>
    <property type="project" value="TreeGrafter"/>
</dbReference>
<dbReference type="PANTHER" id="PTHR35089">
    <property type="entry name" value="CHAPERONE PROTEIN SKP"/>
    <property type="match status" value="1"/>
</dbReference>
<dbReference type="Gene3D" id="3.30.910.20">
    <property type="entry name" value="Skp domain"/>
    <property type="match status" value="1"/>
</dbReference>
<dbReference type="AlphaFoldDB" id="A0A538SB70"/>
<comment type="caution">
    <text evidence="4">The sequence shown here is derived from an EMBL/GenBank/DDBJ whole genome shotgun (WGS) entry which is preliminary data.</text>
</comment>
<dbReference type="GO" id="GO:0050821">
    <property type="term" value="P:protein stabilization"/>
    <property type="evidence" value="ECO:0007669"/>
    <property type="project" value="TreeGrafter"/>
</dbReference>
<evidence type="ECO:0000256" key="2">
    <source>
        <dbReference type="ARBA" id="ARBA00022729"/>
    </source>
</evidence>
<proteinExistence type="inferred from homology"/>
<evidence type="ECO:0000256" key="3">
    <source>
        <dbReference type="SAM" id="Coils"/>
    </source>
</evidence>
<dbReference type="InterPro" id="IPR005632">
    <property type="entry name" value="Chaperone_Skp"/>
</dbReference>
<dbReference type="EMBL" id="VBOT01000136">
    <property type="protein sequence ID" value="TMQ48623.1"/>
    <property type="molecule type" value="Genomic_DNA"/>
</dbReference>
<dbReference type="GO" id="GO:0051082">
    <property type="term" value="F:unfolded protein binding"/>
    <property type="evidence" value="ECO:0007669"/>
    <property type="project" value="InterPro"/>
</dbReference>
<dbReference type="SMART" id="SM00935">
    <property type="entry name" value="OmpH"/>
    <property type="match status" value="1"/>
</dbReference>
<sequence>MSLIRWRMGFLAGAACLAGAWLVLAAPARADLRVGYIDSARIFQEYKDAQEAQQRFDRQVQGWRDEAAEKEKVANQLRAEVRDQGPILSALKRQEKEEALQRATAEYERFVQEVWGPQGRAATENERATGEVVAQIRSAVEKVANDKDLNLVLDSAGGFIIYADKSLDMTALVLEELRTRSTTGGAR</sequence>
<keyword evidence="3" id="KW-0175">Coiled coil</keyword>
<dbReference type="Proteomes" id="UP000320184">
    <property type="component" value="Unassembled WGS sequence"/>
</dbReference>
<evidence type="ECO:0000256" key="1">
    <source>
        <dbReference type="ARBA" id="ARBA00009091"/>
    </source>
</evidence>
<organism evidence="4 5">
    <name type="scientific">Eiseniibacteriota bacterium</name>
    <dbReference type="NCBI Taxonomy" id="2212470"/>
    <lineage>
        <taxon>Bacteria</taxon>
        <taxon>Candidatus Eiseniibacteriota</taxon>
    </lineage>
</organism>
<dbReference type="PANTHER" id="PTHR35089:SF1">
    <property type="entry name" value="CHAPERONE PROTEIN SKP"/>
    <property type="match status" value="1"/>
</dbReference>
<name>A0A538SB70_UNCEI</name>
<feature type="coiled-coil region" evidence="3">
    <location>
        <begin position="60"/>
        <end position="113"/>
    </location>
</feature>
<protein>
    <submittedName>
        <fullName evidence="4">OmpH family outer membrane protein</fullName>
    </submittedName>
</protein>
<dbReference type="SUPFAM" id="SSF111384">
    <property type="entry name" value="OmpH-like"/>
    <property type="match status" value="1"/>
</dbReference>
<dbReference type="Pfam" id="PF03938">
    <property type="entry name" value="OmpH"/>
    <property type="match status" value="1"/>
</dbReference>
<evidence type="ECO:0000313" key="4">
    <source>
        <dbReference type="EMBL" id="TMQ48623.1"/>
    </source>
</evidence>
<comment type="similarity">
    <text evidence="1">Belongs to the Skp family.</text>
</comment>
<evidence type="ECO:0000313" key="5">
    <source>
        <dbReference type="Proteomes" id="UP000320184"/>
    </source>
</evidence>
<keyword evidence="2" id="KW-0732">Signal</keyword>